<evidence type="ECO:0000313" key="2">
    <source>
        <dbReference type="EMBL" id="CAI9966315.1"/>
    </source>
</evidence>
<dbReference type="AlphaFoldDB" id="A0AA86QXC6"/>
<proteinExistence type="predicted"/>
<evidence type="ECO:0000313" key="3">
    <source>
        <dbReference type="EMBL" id="CAL6091007.1"/>
    </source>
</evidence>
<protein>
    <submittedName>
        <fullName evidence="3">Hypothetical_protein</fullName>
    </submittedName>
</protein>
<comment type="caution">
    <text evidence="2">The sequence shown here is derived from an EMBL/GenBank/DDBJ whole genome shotgun (WGS) entry which is preliminary data.</text>
</comment>
<gene>
    <name evidence="1" type="ORF">HINF_LOCUS5019</name>
    <name evidence="2" type="ORF">HINF_LOCUS53960</name>
    <name evidence="3" type="ORF">HINF_LOCUS65580</name>
    <name evidence="4" type="ORF">HINF_LOCUS79273</name>
</gene>
<accession>A0AA86QXC6</accession>
<reference evidence="2" key="1">
    <citation type="submission" date="2023-06" db="EMBL/GenBank/DDBJ databases">
        <authorList>
            <person name="Kurt Z."/>
        </authorList>
    </citation>
    <scope>NUCLEOTIDE SEQUENCE</scope>
</reference>
<name>A0AA86QXC6_9EUKA</name>
<dbReference type="EMBL" id="CATOUU010001005">
    <property type="protein sequence ID" value="CAI9966315.1"/>
    <property type="molecule type" value="Genomic_DNA"/>
</dbReference>
<sequence length="241" mass="28388">MELQPNFRILQIYIVTLIFRQSKYKSQVIQLRLPAQLSSIRSECTCFPRPQELCFGIKFVCDYNIRCCQQTQNYIQQFVAKASLRQRATRNSRTCAGICLGEVQLDSKQPFVSQFTVRSSRTFARSNEQAQTQIVVRKYSSSSEEQSVVWANDLRPQYVFEAQLHAGCHLDSNVQVFYYIISKFSEHEAEVLFSRRTNSKELRFDSQIVYTNHIIFILRENTRLILYMFWLTHQSLFRTLS</sequence>
<dbReference type="Proteomes" id="UP001642409">
    <property type="component" value="Unassembled WGS sequence"/>
</dbReference>
<keyword evidence="5" id="KW-1185">Reference proteome</keyword>
<evidence type="ECO:0000313" key="5">
    <source>
        <dbReference type="Proteomes" id="UP001642409"/>
    </source>
</evidence>
<evidence type="ECO:0000313" key="1">
    <source>
        <dbReference type="EMBL" id="CAI9917374.1"/>
    </source>
</evidence>
<evidence type="ECO:0000313" key="4">
    <source>
        <dbReference type="EMBL" id="CAL6116989.1"/>
    </source>
</evidence>
<dbReference type="EMBL" id="CAXDID020000432">
    <property type="protein sequence ID" value="CAL6091007.1"/>
    <property type="molecule type" value="Genomic_DNA"/>
</dbReference>
<dbReference type="EMBL" id="CATOUU010000130">
    <property type="protein sequence ID" value="CAI9917374.1"/>
    <property type="molecule type" value="Genomic_DNA"/>
</dbReference>
<organism evidence="2">
    <name type="scientific">Hexamita inflata</name>
    <dbReference type="NCBI Taxonomy" id="28002"/>
    <lineage>
        <taxon>Eukaryota</taxon>
        <taxon>Metamonada</taxon>
        <taxon>Diplomonadida</taxon>
        <taxon>Hexamitidae</taxon>
        <taxon>Hexamitinae</taxon>
        <taxon>Hexamita</taxon>
    </lineage>
</organism>
<dbReference type="EMBL" id="CAXDID020001142">
    <property type="protein sequence ID" value="CAL6116989.1"/>
    <property type="molecule type" value="Genomic_DNA"/>
</dbReference>
<reference evidence="3 5" key="2">
    <citation type="submission" date="2024-07" db="EMBL/GenBank/DDBJ databases">
        <authorList>
            <person name="Akdeniz Z."/>
        </authorList>
    </citation>
    <scope>NUCLEOTIDE SEQUENCE [LARGE SCALE GENOMIC DNA]</scope>
</reference>